<dbReference type="EMBL" id="LR134265">
    <property type="protein sequence ID" value="VED66242.1"/>
    <property type="molecule type" value="Genomic_DNA"/>
</dbReference>
<dbReference type="Proteomes" id="UP000268870">
    <property type="component" value="Chromosome"/>
</dbReference>
<dbReference type="EMBL" id="LR134265">
    <property type="protein sequence ID" value="VED64921.1"/>
    <property type="molecule type" value="Genomic_DNA"/>
</dbReference>
<dbReference type="AlphaFoldDB" id="A0A0H1UWE6"/>
<feature type="region of interest" description="Disordered" evidence="1">
    <location>
        <begin position="1"/>
        <end position="34"/>
    </location>
</feature>
<name>A0A0H1UWE6_STRAG</name>
<evidence type="ECO:0000313" key="3">
    <source>
        <dbReference type="EMBL" id="SUN28580.1"/>
    </source>
</evidence>
<dbReference type="EMBL" id="UHEW01000005">
    <property type="protein sequence ID" value="SUN28580.1"/>
    <property type="molecule type" value="Genomic_DNA"/>
</dbReference>
<organism evidence="4 7">
    <name type="scientific">Streptococcus agalactiae</name>
    <dbReference type="NCBI Taxonomy" id="1311"/>
    <lineage>
        <taxon>Bacteria</taxon>
        <taxon>Bacillati</taxon>
        <taxon>Bacillota</taxon>
        <taxon>Bacilli</taxon>
        <taxon>Lactobacillales</taxon>
        <taxon>Streptococcaceae</taxon>
        <taxon>Streptococcus</taxon>
    </lineage>
</organism>
<sequence length="92" mass="10869">MTDNRFAQLKENFEKGSPKRRVPTSRPIAAQKAPESYNKKGRYPFSLHQDVRYDKLEALVAYHGAKSASDYLERLIVQEWEKMQRKLKNKEK</sequence>
<reference evidence="4 7" key="2">
    <citation type="submission" date="2018-12" db="EMBL/GenBank/DDBJ databases">
        <authorList>
            <consortium name="Pathogen Informatics"/>
        </authorList>
    </citation>
    <scope>NUCLEOTIDE SEQUENCE [LARGE SCALE GENOMIC DNA]</scope>
    <source>
        <strain evidence="4 7">NCTC8184</strain>
    </source>
</reference>
<evidence type="ECO:0000313" key="4">
    <source>
        <dbReference type="EMBL" id="VED64921.1"/>
    </source>
</evidence>
<dbReference type="RefSeq" id="WP_000131727.1">
    <property type="nucleotide sequence ID" value="NZ_CP129876.1"/>
</dbReference>
<evidence type="ECO:0000313" key="5">
    <source>
        <dbReference type="EMBL" id="VED66242.1"/>
    </source>
</evidence>
<evidence type="ECO:0000256" key="1">
    <source>
        <dbReference type="SAM" id="MobiDB-lite"/>
    </source>
</evidence>
<reference evidence="2 6" key="1">
    <citation type="submission" date="2018-06" db="EMBL/GenBank/DDBJ databases">
        <authorList>
            <consortium name="Pathogen Informatics"/>
            <person name="Doyle S."/>
        </authorList>
    </citation>
    <scope>NUCLEOTIDE SEQUENCE [LARGE SCALE GENOMIC DNA]</scope>
    <source>
        <strain evidence="2 6">NCTC9828</strain>
    </source>
</reference>
<evidence type="ECO:0000313" key="7">
    <source>
        <dbReference type="Proteomes" id="UP000268870"/>
    </source>
</evidence>
<evidence type="ECO:0000313" key="2">
    <source>
        <dbReference type="EMBL" id="SUN25620.1"/>
    </source>
</evidence>
<accession>A0A0H1UWE6</accession>
<gene>
    <name evidence="4" type="ORF">NCTC8184_00956</name>
    <name evidence="5" type="ORF">NCTC8184_02346</name>
    <name evidence="2" type="ORF">NCTC9828_00025</name>
    <name evidence="3" type="ORF">NCTC9828_00892</name>
</gene>
<proteinExistence type="predicted"/>
<evidence type="ECO:0000313" key="6">
    <source>
        <dbReference type="Proteomes" id="UP000255140"/>
    </source>
</evidence>
<dbReference type="EMBL" id="UHEW01000002">
    <property type="protein sequence ID" value="SUN25620.1"/>
    <property type="molecule type" value="Genomic_DNA"/>
</dbReference>
<dbReference type="Proteomes" id="UP000255140">
    <property type="component" value="Unassembled WGS sequence"/>
</dbReference>
<protein>
    <submittedName>
        <fullName evidence="4">Uncharacterized protein</fullName>
    </submittedName>
</protein>